<dbReference type="STRING" id="1385517.N800_15000"/>
<dbReference type="OrthoDB" id="338790at2"/>
<protein>
    <recommendedName>
        <fullName evidence="3">Peptidase M54</fullName>
    </recommendedName>
</protein>
<name>A0A0A0EYC9_9GAMM</name>
<evidence type="ECO:0000313" key="2">
    <source>
        <dbReference type="Proteomes" id="UP000029998"/>
    </source>
</evidence>
<evidence type="ECO:0008006" key="3">
    <source>
        <dbReference type="Google" id="ProtNLM"/>
    </source>
</evidence>
<gene>
    <name evidence="1" type="ORF">N800_15000</name>
</gene>
<accession>A0A0A0EYC9</accession>
<dbReference type="Proteomes" id="UP000029998">
    <property type="component" value="Unassembled WGS sequence"/>
</dbReference>
<evidence type="ECO:0000313" key="1">
    <source>
        <dbReference type="EMBL" id="KGM55270.1"/>
    </source>
</evidence>
<proteinExistence type="predicted"/>
<keyword evidence="2" id="KW-1185">Reference proteome</keyword>
<dbReference type="EMBL" id="AVPU01000006">
    <property type="protein sequence ID" value="KGM55270.1"/>
    <property type="molecule type" value="Genomic_DNA"/>
</dbReference>
<comment type="caution">
    <text evidence="1">The sequence shown here is derived from an EMBL/GenBank/DDBJ whole genome shotgun (WGS) entry which is preliminary data.</text>
</comment>
<organism evidence="1 2">
    <name type="scientific">Lysobacter daejeonensis GH1-9</name>
    <dbReference type="NCBI Taxonomy" id="1385517"/>
    <lineage>
        <taxon>Bacteria</taxon>
        <taxon>Pseudomonadati</taxon>
        <taxon>Pseudomonadota</taxon>
        <taxon>Gammaproteobacteria</taxon>
        <taxon>Lysobacterales</taxon>
        <taxon>Lysobacteraceae</taxon>
        <taxon>Aerolutibacter</taxon>
    </lineage>
</organism>
<dbReference type="AlphaFoldDB" id="A0A0A0EYC9"/>
<sequence length="199" mass="22548">MHTRERAAVDYGAPVTMRVCILKAPRVSDDRVDELIGAVNREFVPYGIRVTVPWVRPWVRPAQSFKHMFDDVMRRDLEPPCDRLVVFADRNAGDALRGMLMPEILGAVDDTTHTRGLVIANRATLNQLLQSPEGTAVHEFYHLLGCPHAMSLSKCYIRIALVKRQFARDPQFFPGVRADGRLLVTRDAANSMLRRALDR</sequence>
<reference evidence="1 2" key="1">
    <citation type="submission" date="2013-08" db="EMBL/GenBank/DDBJ databases">
        <title>Genome sequencing of Lysobacter.</title>
        <authorList>
            <person name="Zhang S."/>
            <person name="Wang G."/>
        </authorList>
    </citation>
    <scope>NUCLEOTIDE SEQUENCE [LARGE SCALE GENOMIC DNA]</scope>
    <source>
        <strain evidence="1 2">GH1-9</strain>
    </source>
</reference>